<accession>A0A6J8AM60</accession>
<dbReference type="Proteomes" id="UP000507470">
    <property type="component" value="Unassembled WGS sequence"/>
</dbReference>
<gene>
    <name evidence="1" type="ORF">MCOR_8264</name>
</gene>
<proteinExistence type="predicted"/>
<reference evidence="1 2" key="1">
    <citation type="submission" date="2020-06" db="EMBL/GenBank/DDBJ databases">
        <authorList>
            <person name="Li R."/>
            <person name="Bekaert M."/>
        </authorList>
    </citation>
    <scope>NUCLEOTIDE SEQUENCE [LARGE SCALE GENOMIC DNA]</scope>
    <source>
        <strain evidence="2">wild</strain>
    </source>
</reference>
<dbReference type="PANTHER" id="PTHR33776">
    <property type="entry name" value="ENDO/EXONUCLEASE/PHOSPHATASE DOMAIN-CONTAINING PROTEIN"/>
    <property type="match status" value="1"/>
</dbReference>
<dbReference type="Gene3D" id="3.60.10.10">
    <property type="entry name" value="Endonuclease/exonuclease/phosphatase"/>
    <property type="match status" value="1"/>
</dbReference>
<dbReference type="InterPro" id="IPR036691">
    <property type="entry name" value="Endo/exonu/phosph_ase_sf"/>
</dbReference>
<organism evidence="1 2">
    <name type="scientific">Mytilus coruscus</name>
    <name type="common">Sea mussel</name>
    <dbReference type="NCBI Taxonomy" id="42192"/>
    <lineage>
        <taxon>Eukaryota</taxon>
        <taxon>Metazoa</taxon>
        <taxon>Spiralia</taxon>
        <taxon>Lophotrochozoa</taxon>
        <taxon>Mollusca</taxon>
        <taxon>Bivalvia</taxon>
        <taxon>Autobranchia</taxon>
        <taxon>Pteriomorphia</taxon>
        <taxon>Mytilida</taxon>
        <taxon>Mytiloidea</taxon>
        <taxon>Mytilidae</taxon>
        <taxon>Mytilinae</taxon>
        <taxon>Mytilus</taxon>
    </lineage>
</organism>
<evidence type="ECO:0000313" key="1">
    <source>
        <dbReference type="EMBL" id="CAC5368829.1"/>
    </source>
</evidence>
<evidence type="ECO:0008006" key="3">
    <source>
        <dbReference type="Google" id="ProtNLM"/>
    </source>
</evidence>
<evidence type="ECO:0000313" key="2">
    <source>
        <dbReference type="Proteomes" id="UP000507470"/>
    </source>
</evidence>
<keyword evidence="2" id="KW-1185">Reference proteome</keyword>
<name>A0A6J8AM60_MYTCO</name>
<dbReference type="PANTHER" id="PTHR33776:SF4">
    <property type="entry name" value="ENDONUCLEASE_EXONUCLEASE_PHOSPHATASE DOMAIN-CONTAINING PROTEIN"/>
    <property type="match status" value="1"/>
</dbReference>
<dbReference type="OrthoDB" id="6099737at2759"/>
<sequence length="198" mass="23708">MWFEIFPRHFKSFLISFIYRPLNSNTSWYNFFENEVEKAYSYNDHIVLAGDFNIDFLQPLHKKWECILSVYNIFQLVNYEPTRVTKNSVTLIDHLYSTNPEEITHVNVPAYCPGDHYPVSFTIKKPAFKTSIIDKHVTIKYRSFNKFNQEKYIEDLKAKKFNEILHFDDPDHALDEWYSKLLNDLNKNAPVITRRVKK</sequence>
<dbReference type="EMBL" id="CACVKT020001498">
    <property type="protein sequence ID" value="CAC5368829.1"/>
    <property type="molecule type" value="Genomic_DNA"/>
</dbReference>
<dbReference type="AlphaFoldDB" id="A0A6J8AM60"/>
<protein>
    <recommendedName>
        <fullName evidence="3">Endonuclease/exonuclease/phosphatase domain-containing protein</fullName>
    </recommendedName>
</protein>
<dbReference type="SUPFAM" id="SSF56219">
    <property type="entry name" value="DNase I-like"/>
    <property type="match status" value="1"/>
</dbReference>